<keyword evidence="2 3" id="KW-0560">Oxidoreductase</keyword>
<gene>
    <name evidence="3" type="ORF">ACFOD4_06110</name>
</gene>
<comment type="caution">
    <text evidence="3">The sequence shown here is derived from an EMBL/GenBank/DDBJ whole genome shotgun (WGS) entry which is preliminary data.</text>
</comment>
<protein>
    <submittedName>
        <fullName evidence="3">SDR family NAD(P)-dependent oxidoreductase</fullName>
        <ecNumber evidence="3">1.1.1.-</ecNumber>
    </submittedName>
</protein>
<dbReference type="InterPro" id="IPR036291">
    <property type="entry name" value="NAD(P)-bd_dom_sf"/>
</dbReference>
<sequence>MEYGLRGQGAVVTGGDSGIGLETARKLLGEGARVVLSDKSDEALRQVAAQLSPLGDIVTFSADLTQPGEVEALCRSALDHLGQVHIVAHCAGITGAQGLFHEQSDKDWMEALDTNLMSAVRVLRGFIPSMLAQRHGRIVLVSSEDGVQPYPDELPYCASKAALLNLTKGLAKAYSGQGILVNAVSPAFIETPMTDAMMEKRAGQDGTSFDEAVQSFLKQERPDLVLGRRGRAEEVAAAILFLCSAGASFCTGTNIRVDGGSVSTMAI</sequence>
<dbReference type="PRINTS" id="PR00080">
    <property type="entry name" value="SDRFAMILY"/>
</dbReference>
<evidence type="ECO:0000256" key="1">
    <source>
        <dbReference type="ARBA" id="ARBA00006484"/>
    </source>
</evidence>
<evidence type="ECO:0000256" key="2">
    <source>
        <dbReference type="ARBA" id="ARBA00023002"/>
    </source>
</evidence>
<evidence type="ECO:0000313" key="3">
    <source>
        <dbReference type="EMBL" id="MFC3124632.1"/>
    </source>
</evidence>
<dbReference type="Gene3D" id="3.40.50.720">
    <property type="entry name" value="NAD(P)-binding Rossmann-like Domain"/>
    <property type="match status" value="1"/>
</dbReference>
<dbReference type="PRINTS" id="PR00081">
    <property type="entry name" value="GDHRDH"/>
</dbReference>
<keyword evidence="4" id="KW-1185">Reference proteome</keyword>
<dbReference type="InterPro" id="IPR002347">
    <property type="entry name" value="SDR_fam"/>
</dbReference>
<reference evidence="4" key="1">
    <citation type="journal article" date="2019" name="Int. J. Syst. Evol. Microbiol.">
        <title>The Global Catalogue of Microorganisms (GCM) 10K type strain sequencing project: providing services to taxonomists for standard genome sequencing and annotation.</title>
        <authorList>
            <consortium name="The Broad Institute Genomics Platform"/>
            <consortium name="The Broad Institute Genome Sequencing Center for Infectious Disease"/>
            <person name="Wu L."/>
            <person name="Ma J."/>
        </authorList>
    </citation>
    <scope>NUCLEOTIDE SEQUENCE [LARGE SCALE GENOMIC DNA]</scope>
    <source>
        <strain evidence="4">KCTC 52094</strain>
    </source>
</reference>
<proteinExistence type="inferred from homology"/>
<evidence type="ECO:0000313" key="4">
    <source>
        <dbReference type="Proteomes" id="UP001595593"/>
    </source>
</evidence>
<dbReference type="CDD" id="cd05233">
    <property type="entry name" value="SDR_c"/>
    <property type="match status" value="1"/>
</dbReference>
<dbReference type="EMBL" id="JBHRTN010000007">
    <property type="protein sequence ID" value="MFC3124632.1"/>
    <property type="molecule type" value="Genomic_DNA"/>
</dbReference>
<dbReference type="Proteomes" id="UP001595593">
    <property type="component" value="Unassembled WGS sequence"/>
</dbReference>
<dbReference type="InterPro" id="IPR020904">
    <property type="entry name" value="Sc_DH/Rdtase_CS"/>
</dbReference>
<name>A0ABV7G2T5_9PROT</name>
<dbReference type="PROSITE" id="PS00061">
    <property type="entry name" value="ADH_SHORT"/>
    <property type="match status" value="1"/>
</dbReference>
<organism evidence="3 4">
    <name type="scientific">Teichococcus globiformis</name>
    <dbReference type="NCBI Taxonomy" id="2307229"/>
    <lineage>
        <taxon>Bacteria</taxon>
        <taxon>Pseudomonadati</taxon>
        <taxon>Pseudomonadota</taxon>
        <taxon>Alphaproteobacteria</taxon>
        <taxon>Acetobacterales</taxon>
        <taxon>Roseomonadaceae</taxon>
        <taxon>Roseomonas</taxon>
    </lineage>
</organism>
<dbReference type="PANTHER" id="PTHR24321:SF15">
    <property type="entry name" value="OXIDOREDUCTASE UCPA"/>
    <property type="match status" value="1"/>
</dbReference>
<dbReference type="RefSeq" id="WP_379595050.1">
    <property type="nucleotide sequence ID" value="NZ_JBHRTN010000007.1"/>
</dbReference>
<comment type="similarity">
    <text evidence="1">Belongs to the short-chain dehydrogenases/reductases (SDR) family.</text>
</comment>
<dbReference type="GO" id="GO:0016491">
    <property type="term" value="F:oxidoreductase activity"/>
    <property type="evidence" value="ECO:0007669"/>
    <property type="project" value="UniProtKB-KW"/>
</dbReference>
<dbReference type="PANTHER" id="PTHR24321">
    <property type="entry name" value="DEHYDROGENASES, SHORT CHAIN"/>
    <property type="match status" value="1"/>
</dbReference>
<dbReference type="EC" id="1.1.1.-" evidence="3"/>
<accession>A0ABV7G2T5</accession>
<dbReference type="Pfam" id="PF13561">
    <property type="entry name" value="adh_short_C2"/>
    <property type="match status" value="1"/>
</dbReference>
<dbReference type="SUPFAM" id="SSF51735">
    <property type="entry name" value="NAD(P)-binding Rossmann-fold domains"/>
    <property type="match status" value="1"/>
</dbReference>